<reference evidence="2 3" key="1">
    <citation type="submission" date="2023-05" db="EMBL/GenBank/DDBJ databases">
        <title>B98-5 Cell Line De Novo Hybrid Assembly: An Optical Mapping Approach.</title>
        <authorList>
            <person name="Kananen K."/>
            <person name="Auerbach J.A."/>
            <person name="Kautto E."/>
            <person name="Blachly J.S."/>
        </authorList>
    </citation>
    <scope>NUCLEOTIDE SEQUENCE [LARGE SCALE GENOMIC DNA]</scope>
    <source>
        <strain evidence="2">B95-8</strain>
        <tissue evidence="2">Cell line</tissue>
    </source>
</reference>
<evidence type="ECO:0000313" key="2">
    <source>
        <dbReference type="EMBL" id="KAK2111653.1"/>
    </source>
</evidence>
<organism evidence="2 3">
    <name type="scientific">Saguinus oedipus</name>
    <name type="common">Cotton-top tamarin</name>
    <name type="synonym">Oedipomidas oedipus</name>
    <dbReference type="NCBI Taxonomy" id="9490"/>
    <lineage>
        <taxon>Eukaryota</taxon>
        <taxon>Metazoa</taxon>
        <taxon>Chordata</taxon>
        <taxon>Craniata</taxon>
        <taxon>Vertebrata</taxon>
        <taxon>Euteleostomi</taxon>
        <taxon>Mammalia</taxon>
        <taxon>Eutheria</taxon>
        <taxon>Euarchontoglires</taxon>
        <taxon>Primates</taxon>
        <taxon>Haplorrhini</taxon>
        <taxon>Platyrrhini</taxon>
        <taxon>Cebidae</taxon>
        <taxon>Callitrichinae</taxon>
        <taxon>Saguinus</taxon>
    </lineage>
</organism>
<feature type="compositionally biased region" description="Polar residues" evidence="1">
    <location>
        <begin position="52"/>
        <end position="62"/>
    </location>
</feature>
<sequence length="62" mass="6643">KMPVGKKPVSLSSLPMTGGVRRSFSGDEELTPPPYRTLPAQTAPEAFPPPSTSREFSPSLKT</sequence>
<name>A0ABQ9VSX3_SAGOE</name>
<gene>
    <name evidence="2" type="ORF">P7K49_011399</name>
</gene>
<feature type="non-terminal residue" evidence="2">
    <location>
        <position position="62"/>
    </location>
</feature>
<evidence type="ECO:0000256" key="1">
    <source>
        <dbReference type="SAM" id="MobiDB-lite"/>
    </source>
</evidence>
<feature type="non-terminal residue" evidence="2">
    <location>
        <position position="1"/>
    </location>
</feature>
<protein>
    <submittedName>
        <fullName evidence="2">Uncharacterized protein</fullName>
    </submittedName>
</protein>
<comment type="caution">
    <text evidence="2">The sequence shown here is derived from an EMBL/GenBank/DDBJ whole genome shotgun (WGS) entry which is preliminary data.</text>
</comment>
<dbReference type="Proteomes" id="UP001266305">
    <property type="component" value="Unassembled WGS sequence"/>
</dbReference>
<accession>A0ABQ9VSX3</accession>
<proteinExistence type="predicted"/>
<evidence type="ECO:0000313" key="3">
    <source>
        <dbReference type="Proteomes" id="UP001266305"/>
    </source>
</evidence>
<feature type="region of interest" description="Disordered" evidence="1">
    <location>
        <begin position="1"/>
        <end position="62"/>
    </location>
</feature>
<dbReference type="EMBL" id="JASSZA010000005">
    <property type="protein sequence ID" value="KAK2111653.1"/>
    <property type="molecule type" value="Genomic_DNA"/>
</dbReference>
<keyword evidence="3" id="KW-1185">Reference proteome</keyword>